<dbReference type="AlphaFoldDB" id="A0A420Y9H8"/>
<reference evidence="1 2" key="1">
    <citation type="submission" date="2018-08" db="EMBL/GenBank/DDBJ databases">
        <title>Draft genome of the lignicolous fungus Coniochaeta pulveracea.</title>
        <authorList>
            <person name="Borstlap C.J."/>
            <person name="De Witt R.N."/>
            <person name="Botha A."/>
            <person name="Volschenk H."/>
        </authorList>
    </citation>
    <scope>NUCLEOTIDE SEQUENCE [LARGE SCALE GENOMIC DNA]</scope>
    <source>
        <strain evidence="1 2">CAB683</strain>
    </source>
</reference>
<dbReference type="EMBL" id="QVQW01000031">
    <property type="protein sequence ID" value="RKU44430.1"/>
    <property type="molecule type" value="Genomic_DNA"/>
</dbReference>
<evidence type="ECO:0000313" key="1">
    <source>
        <dbReference type="EMBL" id="RKU44430.1"/>
    </source>
</evidence>
<name>A0A420Y9H8_9PEZI</name>
<keyword evidence="2" id="KW-1185">Reference proteome</keyword>
<dbReference type="Pfam" id="PF01063">
    <property type="entry name" value="Aminotran_4"/>
    <property type="match status" value="1"/>
</dbReference>
<dbReference type="OrthoDB" id="5288718at2759"/>
<sequence length="305" mass="34568">MDHTDLERQVAAALTVNKYHRMNQDMPTVSPKMPETDFQIFTSLRYDQALCEVPESELRFAGWNYQNKSPLYMLDFHRDRMLRAAKHWKWTKAIDVLKGESGLQRLTVLVLEHVKGKDGGPLRVRITVSQEGEFGCESWPAPKKSLQNLFPKQLPTPGVHDGAEVISKEEVYEVVIDGGRTARSEYTHFKTTRRAMYDVARQRAGIKPGDLKEVLIVNQDNGCIMEGSTCTPYFWRSGRWVTPPVPSQFDSEEGSGGNDGTSRRWALARGIVVEEQVKVESLVDGEECWMSTGVRGFMCGRVKLL</sequence>
<gene>
    <name evidence="1" type="ORF">DL546_007135</name>
</gene>
<dbReference type="GO" id="GO:0003824">
    <property type="term" value="F:catalytic activity"/>
    <property type="evidence" value="ECO:0007669"/>
    <property type="project" value="InterPro"/>
</dbReference>
<dbReference type="Gene3D" id="3.30.470.10">
    <property type="match status" value="1"/>
</dbReference>
<dbReference type="STRING" id="177199.A0A420Y9H8"/>
<evidence type="ECO:0008006" key="3">
    <source>
        <dbReference type="Google" id="ProtNLM"/>
    </source>
</evidence>
<organism evidence="1 2">
    <name type="scientific">Coniochaeta pulveracea</name>
    <dbReference type="NCBI Taxonomy" id="177199"/>
    <lineage>
        <taxon>Eukaryota</taxon>
        <taxon>Fungi</taxon>
        <taxon>Dikarya</taxon>
        <taxon>Ascomycota</taxon>
        <taxon>Pezizomycotina</taxon>
        <taxon>Sordariomycetes</taxon>
        <taxon>Sordariomycetidae</taxon>
        <taxon>Coniochaetales</taxon>
        <taxon>Coniochaetaceae</taxon>
        <taxon>Coniochaeta</taxon>
    </lineage>
</organism>
<dbReference type="Proteomes" id="UP000275385">
    <property type="component" value="Unassembled WGS sequence"/>
</dbReference>
<dbReference type="InterPro" id="IPR043132">
    <property type="entry name" value="BCAT-like_C"/>
</dbReference>
<dbReference type="SUPFAM" id="SSF56752">
    <property type="entry name" value="D-aminoacid aminotransferase-like PLP-dependent enzymes"/>
    <property type="match status" value="1"/>
</dbReference>
<comment type="caution">
    <text evidence="1">The sequence shown here is derived from an EMBL/GenBank/DDBJ whole genome shotgun (WGS) entry which is preliminary data.</text>
</comment>
<dbReference type="InterPro" id="IPR001544">
    <property type="entry name" value="Aminotrans_IV"/>
</dbReference>
<dbReference type="InterPro" id="IPR036038">
    <property type="entry name" value="Aminotransferase-like"/>
</dbReference>
<dbReference type="Gene3D" id="3.20.10.10">
    <property type="entry name" value="D-amino Acid Aminotransferase, subunit A, domain 2"/>
    <property type="match status" value="1"/>
</dbReference>
<protein>
    <recommendedName>
        <fullName evidence="3">Aminodeoxychorismate lyase</fullName>
    </recommendedName>
</protein>
<dbReference type="InterPro" id="IPR043131">
    <property type="entry name" value="BCAT-like_N"/>
</dbReference>
<evidence type="ECO:0000313" key="2">
    <source>
        <dbReference type="Proteomes" id="UP000275385"/>
    </source>
</evidence>
<proteinExistence type="predicted"/>
<accession>A0A420Y9H8</accession>